<dbReference type="AlphaFoldDB" id="Q117Y3"/>
<dbReference type="EMBL" id="CP000393">
    <property type="protein sequence ID" value="ABG50191.1"/>
    <property type="molecule type" value="Genomic_DNA"/>
</dbReference>
<name>Q117Y3_TRIEI</name>
<dbReference type="eggNOG" id="ENOG5032Y1U">
    <property type="taxonomic scope" value="Bacteria"/>
</dbReference>
<reference evidence="1" key="1">
    <citation type="submission" date="2006-06" db="EMBL/GenBank/DDBJ databases">
        <title>Complete sequence of Trichodesmium erythraeum IMS101.</title>
        <authorList>
            <consortium name="US DOE Joint Genome Institute"/>
            <person name="Copeland A."/>
            <person name="Lucas S."/>
            <person name="Lapidus A."/>
            <person name="Barry K."/>
            <person name="Detter J.C."/>
            <person name="Glavina del Rio T."/>
            <person name="Hammon N."/>
            <person name="Israni S."/>
            <person name="Dalin E."/>
            <person name="Tice H."/>
            <person name="Pitluck S."/>
            <person name="Kiss H."/>
            <person name="Munk A.C."/>
            <person name="Brettin T."/>
            <person name="Bruce D."/>
            <person name="Han C."/>
            <person name="Tapia R."/>
            <person name="Gilna P."/>
            <person name="Schmutz J."/>
            <person name="Larimer F."/>
            <person name="Land M."/>
            <person name="Hauser L."/>
            <person name="Kyrpides N."/>
            <person name="Kim E."/>
            <person name="Richardson P."/>
        </authorList>
    </citation>
    <scope>NUCLEOTIDE SEQUENCE [LARGE SCALE GENOMIC DNA]</scope>
    <source>
        <strain evidence="1">IMS101</strain>
    </source>
</reference>
<organism evidence="1">
    <name type="scientific">Trichodesmium erythraeum (strain IMS101)</name>
    <dbReference type="NCBI Taxonomy" id="203124"/>
    <lineage>
        <taxon>Bacteria</taxon>
        <taxon>Bacillati</taxon>
        <taxon>Cyanobacteriota</taxon>
        <taxon>Cyanophyceae</taxon>
        <taxon>Oscillatoriophycideae</taxon>
        <taxon>Oscillatoriales</taxon>
        <taxon>Microcoleaceae</taxon>
        <taxon>Trichodesmium</taxon>
    </lineage>
</organism>
<accession>Q117Y3</accession>
<dbReference type="HOGENOM" id="CLU_136148_0_0_3"/>
<sequence length="168" mass="19373">MVYIHQRLADLEKTIKILYEKLGSFEKELAIISPGSDKKFEIQQRIKTEVLPDIFRYEKEYWELYPMQEVVIPEDQAASQLVQVEQAVTSLEGSFAEYPPEMLALLAEIRARLDGLERSASAKLKVAIPLIPAIASYELEMDTEGVMSKTWKPLRGLIMRLHPTFFRK</sequence>
<evidence type="ECO:0000313" key="1">
    <source>
        <dbReference type="EMBL" id="ABG50191.1"/>
    </source>
</evidence>
<proteinExistence type="predicted"/>
<gene>
    <name evidence="1" type="ordered locus">Tery_0764</name>
</gene>
<dbReference type="KEGG" id="ter:Tery_0764"/>
<dbReference type="RefSeq" id="WP_011610584.1">
    <property type="nucleotide sequence ID" value="NC_008312.1"/>
</dbReference>
<protein>
    <submittedName>
        <fullName evidence="1">Uncharacterized protein</fullName>
    </submittedName>
</protein>
<dbReference type="OrthoDB" id="512085at2"/>